<dbReference type="AlphaFoldDB" id="A0A5M9HEJ8"/>
<evidence type="ECO:0008006" key="5">
    <source>
        <dbReference type="Google" id="ProtNLM"/>
    </source>
</evidence>
<name>A0A5M9HEJ8_9SPHI</name>
<dbReference type="EMBL" id="VWNE01000010">
    <property type="protein sequence ID" value="KAA8483764.1"/>
    <property type="molecule type" value="Genomic_DNA"/>
</dbReference>
<feature type="transmembrane region" description="Helical" evidence="1">
    <location>
        <begin position="130"/>
        <end position="152"/>
    </location>
</feature>
<evidence type="ECO:0000313" key="4">
    <source>
        <dbReference type="Proteomes" id="UP000322918"/>
    </source>
</evidence>
<comment type="caution">
    <text evidence="3">The sequence shown here is derived from an EMBL/GenBank/DDBJ whole genome shotgun (WGS) entry which is preliminary data.</text>
</comment>
<proteinExistence type="predicted"/>
<dbReference type="RefSeq" id="WP_141814518.1">
    <property type="nucleotide sequence ID" value="NZ_VFPL01000001.1"/>
</dbReference>
<gene>
    <name evidence="3" type="ORF">F1649_07705</name>
</gene>
<organism evidence="3 4">
    <name type="scientific">Arcticibacter tournemirensis</name>
    <dbReference type="NCBI Taxonomy" id="699437"/>
    <lineage>
        <taxon>Bacteria</taxon>
        <taxon>Pseudomonadati</taxon>
        <taxon>Bacteroidota</taxon>
        <taxon>Sphingobacteriia</taxon>
        <taxon>Sphingobacteriales</taxon>
        <taxon>Sphingobacteriaceae</taxon>
        <taxon>Arcticibacter</taxon>
    </lineage>
</organism>
<protein>
    <recommendedName>
        <fullName evidence="5">DUF3592 domain-containing protein</fullName>
    </recommendedName>
</protein>
<keyword evidence="1" id="KW-0812">Transmembrane</keyword>
<keyword evidence="1" id="KW-0472">Membrane</keyword>
<dbReference type="Proteomes" id="UP000322918">
    <property type="component" value="Unassembled WGS sequence"/>
</dbReference>
<sequence length="159" mass="17957">MKRIAIVAIAATSLLYASCVTERACNRKFPPQTFTKDSIIERTTVEYRDTTIYDTVPGEQVKVYIPAGASGSKSSGHVHLRFKARDGGTEVECVADSLIREIKARNQVIDRLKKQLTEHQIVKYVSRVPWYVWVLCGAGWFCGMLFAALYLIRIRSIVE</sequence>
<evidence type="ECO:0000256" key="1">
    <source>
        <dbReference type="SAM" id="Phobius"/>
    </source>
</evidence>
<accession>A0A5M9HEJ8</accession>
<keyword evidence="2" id="KW-0732">Signal</keyword>
<reference evidence="3 4" key="1">
    <citation type="submission" date="2019-09" db="EMBL/GenBank/DDBJ databases">
        <title>Pararcticibacter amylolyticus gen. nov., sp. nov., isolated from a rottenly hemp rope, and reclassification of Pedobacter tournemirensis as Pararcticibacter tournemirensis comb. nov.</title>
        <authorList>
            <person name="Cai Y."/>
        </authorList>
    </citation>
    <scope>NUCLEOTIDE SEQUENCE [LARGE SCALE GENOMIC DNA]</scope>
    <source>
        <strain evidence="3 4">TF5-37.2-LB10</strain>
    </source>
</reference>
<feature type="signal peptide" evidence="2">
    <location>
        <begin position="1"/>
        <end position="17"/>
    </location>
</feature>
<evidence type="ECO:0000313" key="3">
    <source>
        <dbReference type="EMBL" id="KAA8483764.1"/>
    </source>
</evidence>
<feature type="chain" id="PRO_5024359093" description="DUF3592 domain-containing protein" evidence="2">
    <location>
        <begin position="18"/>
        <end position="159"/>
    </location>
</feature>
<keyword evidence="1" id="KW-1133">Transmembrane helix</keyword>
<evidence type="ECO:0000256" key="2">
    <source>
        <dbReference type="SAM" id="SignalP"/>
    </source>
</evidence>
<keyword evidence="4" id="KW-1185">Reference proteome</keyword>